<feature type="region of interest" description="Disordered" evidence="2">
    <location>
        <begin position="146"/>
        <end position="172"/>
    </location>
</feature>
<name>B6HCI3_PENRW</name>
<dbReference type="SUPFAM" id="SSF54160">
    <property type="entry name" value="Chromo domain-like"/>
    <property type="match status" value="1"/>
</dbReference>
<feature type="chain" id="PRO_5002843559" evidence="3">
    <location>
        <begin position="20"/>
        <end position="242"/>
    </location>
</feature>
<dbReference type="InterPro" id="IPR000953">
    <property type="entry name" value="Chromo/chromo_shadow_dom"/>
</dbReference>
<dbReference type="Proteomes" id="UP000000724">
    <property type="component" value="Contig Pc00c18"/>
</dbReference>
<evidence type="ECO:0000313" key="5">
    <source>
        <dbReference type="EMBL" id="CAP94830.1"/>
    </source>
</evidence>
<dbReference type="Pfam" id="PF24626">
    <property type="entry name" value="SH3_Tf2-1"/>
    <property type="match status" value="1"/>
</dbReference>
<evidence type="ECO:0000259" key="4">
    <source>
        <dbReference type="PROSITE" id="PS50013"/>
    </source>
</evidence>
<reference evidence="5 6" key="1">
    <citation type="journal article" date="2008" name="Nat. Biotechnol.">
        <title>Genome sequencing and analysis of the filamentous fungus Penicillium chrysogenum.</title>
        <authorList>
            <person name="van den Berg M.A."/>
            <person name="Albang R."/>
            <person name="Albermann K."/>
            <person name="Badger J.H."/>
            <person name="Daran J.-M."/>
            <person name="Driessen A.J.M."/>
            <person name="Garcia-Estrada C."/>
            <person name="Fedorova N.D."/>
            <person name="Harris D.M."/>
            <person name="Heijne W.H.M."/>
            <person name="Joardar V.S."/>
            <person name="Kiel J.A.K.W."/>
            <person name="Kovalchuk A."/>
            <person name="Martin J.F."/>
            <person name="Nierman W.C."/>
            <person name="Nijland J.G."/>
            <person name="Pronk J.T."/>
            <person name="Roubos J.A."/>
            <person name="van der Klei I.J."/>
            <person name="van Peij N.N.M.E."/>
            <person name="Veenhuis M."/>
            <person name="von Doehren H."/>
            <person name="Wagner C."/>
            <person name="Wortman J.R."/>
            <person name="Bovenberg R.A.L."/>
        </authorList>
    </citation>
    <scope>NUCLEOTIDE SEQUENCE [LARGE SCALE GENOMIC DNA]</scope>
    <source>
        <strain evidence="6">ATCC 28089 / DSM 1075 / NRRL 1951 / Wisconsin 54-1255</strain>
    </source>
</reference>
<keyword evidence="3" id="KW-0732">Signal</keyword>
<sequence>MSSPSISSALLVAASVTMAFLVISSASGASSCSKPPTGLTSPSGKRKREERPQKRGKIPFKSRASEHSLVKKTVSKPKHFAVGGKVLLRIGRGYNIPVNDAVSRKLGQQYAGLFTVVERIGRLAYRLDLPPTWKVHPVISVQHLEPAPFPDPFEREPPQPSPTHDPRFPQDTDRHDVARVLDVRVRRLGRYRTPVKEYLIEWLGEAREEAQWVKERDAIGAEEKIAEFEERRRLQQGNNDDE</sequence>
<feature type="domain" description="Chromo" evidence="4">
    <location>
        <begin position="175"/>
        <end position="240"/>
    </location>
</feature>
<dbReference type="eggNOG" id="ENOG502T5MT">
    <property type="taxonomic scope" value="Eukaryota"/>
</dbReference>
<evidence type="ECO:0000256" key="1">
    <source>
        <dbReference type="ARBA" id="ARBA00011353"/>
    </source>
</evidence>
<dbReference type="HOGENOM" id="CLU_1147500_0_0_1"/>
<comment type="subunit">
    <text evidence="1">Component of the NuA4 histone acetyltransferase complex.</text>
</comment>
<dbReference type="SMART" id="SM00298">
    <property type="entry name" value="CHROMO"/>
    <property type="match status" value="1"/>
</dbReference>
<dbReference type="AlphaFoldDB" id="B6HCI3"/>
<gene>
    <name evidence="5" type="ORF">Pc18g06060</name>
    <name evidence="5" type="ORF">PCH_Pc18g06060</name>
</gene>
<dbReference type="BioCyc" id="PCHR:PC18G06060-MONOMER"/>
<keyword evidence="6" id="KW-1185">Reference proteome</keyword>
<accession>B6HCI3</accession>
<evidence type="ECO:0000256" key="2">
    <source>
        <dbReference type="SAM" id="MobiDB-lite"/>
    </source>
</evidence>
<dbReference type="VEuPathDB" id="FungiDB:PCH_Pc18g06060"/>
<dbReference type="PROSITE" id="PS50013">
    <property type="entry name" value="CHROMO_2"/>
    <property type="match status" value="1"/>
</dbReference>
<evidence type="ECO:0000313" key="6">
    <source>
        <dbReference type="Proteomes" id="UP000000724"/>
    </source>
</evidence>
<dbReference type="EMBL" id="AM920433">
    <property type="protein sequence ID" value="CAP94830.1"/>
    <property type="molecule type" value="Genomic_DNA"/>
</dbReference>
<feature type="region of interest" description="Disordered" evidence="2">
    <location>
        <begin position="27"/>
        <end position="65"/>
    </location>
</feature>
<organism evidence="5 6">
    <name type="scientific">Penicillium rubens (strain ATCC 28089 / DSM 1075 / NRRL 1951 / Wisconsin 54-1255)</name>
    <name type="common">Penicillium chrysogenum</name>
    <dbReference type="NCBI Taxonomy" id="500485"/>
    <lineage>
        <taxon>Eukaryota</taxon>
        <taxon>Fungi</taxon>
        <taxon>Dikarya</taxon>
        <taxon>Ascomycota</taxon>
        <taxon>Pezizomycotina</taxon>
        <taxon>Eurotiomycetes</taxon>
        <taxon>Eurotiomycetidae</taxon>
        <taxon>Eurotiales</taxon>
        <taxon>Aspergillaceae</taxon>
        <taxon>Penicillium</taxon>
        <taxon>Penicillium chrysogenum species complex</taxon>
    </lineage>
</organism>
<feature type="signal peptide" evidence="3">
    <location>
        <begin position="1"/>
        <end position="19"/>
    </location>
</feature>
<dbReference type="STRING" id="500485.B6HCI3"/>
<dbReference type="GO" id="GO:0006338">
    <property type="term" value="P:chromatin remodeling"/>
    <property type="evidence" value="ECO:0007669"/>
    <property type="project" value="UniProtKB-ARBA"/>
</dbReference>
<dbReference type="Gene3D" id="2.40.50.40">
    <property type="match status" value="1"/>
</dbReference>
<proteinExistence type="predicted"/>
<protein>
    <submittedName>
        <fullName evidence="5">Pc18g06060 protein</fullName>
    </submittedName>
</protein>
<dbReference type="OrthoDB" id="4365225at2759"/>
<dbReference type="InterPro" id="IPR056924">
    <property type="entry name" value="SH3_Tf2-1"/>
</dbReference>
<dbReference type="CDD" id="cd00024">
    <property type="entry name" value="CD_CSD"/>
    <property type="match status" value="1"/>
</dbReference>
<evidence type="ECO:0000256" key="3">
    <source>
        <dbReference type="SAM" id="SignalP"/>
    </source>
</evidence>
<dbReference type="InterPro" id="IPR016197">
    <property type="entry name" value="Chromo-like_dom_sf"/>
</dbReference>